<dbReference type="Proteomes" id="UP001284601">
    <property type="component" value="Unassembled WGS sequence"/>
</dbReference>
<dbReference type="Gene3D" id="3.40.630.30">
    <property type="match status" value="1"/>
</dbReference>
<dbReference type="InterPro" id="IPR039968">
    <property type="entry name" value="BcerS-like"/>
</dbReference>
<feature type="domain" description="N-acetyltransferase" evidence="1">
    <location>
        <begin position="200"/>
        <end position="385"/>
    </location>
</feature>
<accession>A0ABU4HX66</accession>
<dbReference type="PROSITE" id="PS51186">
    <property type="entry name" value="GNAT"/>
    <property type="match status" value="1"/>
</dbReference>
<dbReference type="PANTHER" id="PTHR41368:SF1">
    <property type="entry name" value="PROTEIN YGHO"/>
    <property type="match status" value="1"/>
</dbReference>
<dbReference type="EMBL" id="JAWSTH010000109">
    <property type="protein sequence ID" value="MDW5597916.1"/>
    <property type="molecule type" value="Genomic_DNA"/>
</dbReference>
<name>A0ABU4HX66_9ACTN</name>
<evidence type="ECO:0000313" key="3">
    <source>
        <dbReference type="Proteomes" id="UP001284601"/>
    </source>
</evidence>
<dbReference type="RefSeq" id="WP_318600386.1">
    <property type="nucleotide sequence ID" value="NZ_JAWSTH010000109.1"/>
</dbReference>
<evidence type="ECO:0000259" key="1">
    <source>
        <dbReference type="PROSITE" id="PS51186"/>
    </source>
</evidence>
<dbReference type="InterPro" id="IPR000182">
    <property type="entry name" value="GNAT_dom"/>
</dbReference>
<dbReference type="PANTHER" id="PTHR41368">
    <property type="entry name" value="PROTEIN YGHO"/>
    <property type="match status" value="1"/>
</dbReference>
<dbReference type="SUPFAM" id="SSF55729">
    <property type="entry name" value="Acyl-CoA N-acyltransferases (Nat)"/>
    <property type="match status" value="1"/>
</dbReference>
<organism evidence="2 3">
    <name type="scientific">Conexibacter stalactiti</name>
    <dbReference type="NCBI Taxonomy" id="1940611"/>
    <lineage>
        <taxon>Bacteria</taxon>
        <taxon>Bacillati</taxon>
        <taxon>Actinomycetota</taxon>
        <taxon>Thermoleophilia</taxon>
        <taxon>Solirubrobacterales</taxon>
        <taxon>Conexibacteraceae</taxon>
        <taxon>Conexibacter</taxon>
    </lineage>
</organism>
<protein>
    <recommendedName>
        <fullName evidence="1">N-acetyltransferase domain-containing protein</fullName>
    </recommendedName>
</protein>
<reference evidence="3" key="1">
    <citation type="submission" date="2023-07" db="EMBL/GenBank/DDBJ databases">
        <title>Conexibacter stalactiti sp. nov., isolated from stalactites in a lava cave and emended description of the genus Conexibacter.</title>
        <authorList>
            <person name="Lee S.D."/>
        </authorList>
    </citation>
    <scope>NUCLEOTIDE SEQUENCE [LARGE SCALE GENOMIC DNA]</scope>
    <source>
        <strain evidence="3">KCTC 39840</strain>
    </source>
</reference>
<dbReference type="InterPro" id="IPR016181">
    <property type="entry name" value="Acyl_CoA_acyltransferase"/>
</dbReference>
<comment type="caution">
    <text evidence="2">The sequence shown here is derived from an EMBL/GenBank/DDBJ whole genome shotgun (WGS) entry which is preliminary data.</text>
</comment>
<evidence type="ECO:0000313" key="2">
    <source>
        <dbReference type="EMBL" id="MDW5597916.1"/>
    </source>
</evidence>
<keyword evidence="3" id="KW-1185">Reference proteome</keyword>
<proteinExistence type="predicted"/>
<gene>
    <name evidence="2" type="ORF">R7226_26415</name>
</gene>
<sequence length="395" mass="46122">MALEVRPVASKRDLTTFIKLPWRLYRNEPHWVPPLISERRRFLDRRKNPWFEHGEAQYWLAWRDGTAVGRITAQVDHVLNEFQDNRWGLFGFFECEDDPEAAAALFDAAEQWLRARGRDRMVGPADFTMNDECGVLVEGFELDPIILTNWTKPYYPRLIESVGLQKAMDTLMWHLEISGRDRVHPSIWRVADRVESKYGITVRPMRKKDIHAEIDRFLEVYNEAWERNWGFSPLTETEVRHYAKTLKPILDENWAFVAQKDGETVGAALTVPDYNQVFKHMNGRILPFGWLQFLLRRKKIDRVRVFALGVKREWQHTGVAARFYELHFDSAEVTPQTYGEMGWILETNKSMNRAMEGMGGRVVRRYRLFERLLDPDAVPSIAPADSEPVPAGEST</sequence>